<comment type="caution">
    <text evidence="1">The sequence shown here is derived from an EMBL/GenBank/DDBJ whole genome shotgun (WGS) entry which is preliminary data.</text>
</comment>
<protein>
    <submittedName>
        <fullName evidence="1">Uncharacterized protein</fullName>
    </submittedName>
</protein>
<organism evidence="1 2">
    <name type="scientific">Popillia japonica</name>
    <name type="common">Japanese beetle</name>
    <dbReference type="NCBI Taxonomy" id="7064"/>
    <lineage>
        <taxon>Eukaryota</taxon>
        <taxon>Metazoa</taxon>
        <taxon>Ecdysozoa</taxon>
        <taxon>Arthropoda</taxon>
        <taxon>Hexapoda</taxon>
        <taxon>Insecta</taxon>
        <taxon>Pterygota</taxon>
        <taxon>Neoptera</taxon>
        <taxon>Endopterygota</taxon>
        <taxon>Coleoptera</taxon>
        <taxon>Polyphaga</taxon>
        <taxon>Scarabaeiformia</taxon>
        <taxon>Scarabaeidae</taxon>
        <taxon>Rutelinae</taxon>
        <taxon>Popillia</taxon>
    </lineage>
</organism>
<dbReference type="AlphaFoldDB" id="A0AAW1LEQ7"/>
<evidence type="ECO:0000313" key="1">
    <source>
        <dbReference type="EMBL" id="KAK9732033.1"/>
    </source>
</evidence>
<keyword evidence="2" id="KW-1185">Reference proteome</keyword>
<gene>
    <name evidence="1" type="ORF">QE152_g13158</name>
</gene>
<dbReference type="EMBL" id="JASPKY010000123">
    <property type="protein sequence ID" value="KAK9732033.1"/>
    <property type="molecule type" value="Genomic_DNA"/>
</dbReference>
<name>A0AAW1LEQ7_POPJA</name>
<accession>A0AAW1LEQ7</accession>
<reference evidence="1 2" key="1">
    <citation type="journal article" date="2024" name="BMC Genomics">
        <title>De novo assembly and annotation of Popillia japonica's genome with initial clues to its potential as an invasive pest.</title>
        <authorList>
            <person name="Cucini C."/>
            <person name="Boschi S."/>
            <person name="Funari R."/>
            <person name="Cardaioli E."/>
            <person name="Iannotti N."/>
            <person name="Marturano G."/>
            <person name="Paoli F."/>
            <person name="Bruttini M."/>
            <person name="Carapelli A."/>
            <person name="Frati F."/>
            <person name="Nardi F."/>
        </authorList>
    </citation>
    <scope>NUCLEOTIDE SEQUENCE [LARGE SCALE GENOMIC DNA]</scope>
    <source>
        <strain evidence="1">DMR45628</strain>
    </source>
</reference>
<evidence type="ECO:0000313" key="2">
    <source>
        <dbReference type="Proteomes" id="UP001458880"/>
    </source>
</evidence>
<proteinExistence type="predicted"/>
<dbReference type="Proteomes" id="UP001458880">
    <property type="component" value="Unassembled WGS sequence"/>
</dbReference>
<sequence>MPQFDEEGFNNMQSSDVEEVLNSHDCEVTENELLELSEIKQILQVMPQFDEEGFNNMQSSDVEEVLNSHDCEVTENELLELLEDQSSDEHDNEETATTMTKFLTLSDLNKIISTAQHLEDLVFQMDPSLERSLKFKNGLGGLLLRYKEI</sequence>